<dbReference type="InterPro" id="IPR005490">
    <property type="entry name" value="LD_TPept_cat_dom"/>
</dbReference>
<name>A0ABY4ZZT9_9CAUL</name>
<reference evidence="10 11" key="1">
    <citation type="submission" date="2022-04" db="EMBL/GenBank/DDBJ databases">
        <title>Genome sequence of soybean root-associated Caulobacter segnis RL271.</title>
        <authorList>
            <person name="Longley R."/>
            <person name="Bonito G."/>
            <person name="Trigodet F."/>
            <person name="Crosson S."/>
            <person name="Fiebig A."/>
        </authorList>
    </citation>
    <scope>NUCLEOTIDE SEQUENCE [LARGE SCALE GENOMIC DNA]</scope>
    <source>
        <strain evidence="10 11">RL271</strain>
    </source>
</reference>
<dbReference type="InterPro" id="IPR036365">
    <property type="entry name" value="PGBD-like_sf"/>
</dbReference>
<keyword evidence="3" id="KW-0808">Transferase</keyword>
<evidence type="ECO:0000313" key="11">
    <source>
        <dbReference type="Proteomes" id="UP001057520"/>
    </source>
</evidence>
<dbReference type="InterPro" id="IPR002477">
    <property type="entry name" value="Peptidoglycan-bd-like"/>
</dbReference>
<evidence type="ECO:0000256" key="5">
    <source>
        <dbReference type="ARBA" id="ARBA00022984"/>
    </source>
</evidence>
<dbReference type="PROSITE" id="PS51257">
    <property type="entry name" value="PROKAR_LIPOPROTEIN"/>
    <property type="match status" value="1"/>
</dbReference>
<evidence type="ECO:0000256" key="2">
    <source>
        <dbReference type="ARBA" id="ARBA00005992"/>
    </source>
</evidence>
<feature type="chain" id="PRO_5046525600" evidence="8">
    <location>
        <begin position="19"/>
        <end position="361"/>
    </location>
</feature>
<dbReference type="InterPro" id="IPR036366">
    <property type="entry name" value="PGBDSf"/>
</dbReference>
<dbReference type="PANTHER" id="PTHR30582">
    <property type="entry name" value="L,D-TRANSPEPTIDASE"/>
    <property type="match status" value="1"/>
</dbReference>
<evidence type="ECO:0000256" key="6">
    <source>
        <dbReference type="ARBA" id="ARBA00023316"/>
    </source>
</evidence>
<dbReference type="Pfam" id="PF01471">
    <property type="entry name" value="PG_binding_1"/>
    <property type="match status" value="1"/>
</dbReference>
<dbReference type="Pfam" id="PF03734">
    <property type="entry name" value="YkuD"/>
    <property type="match status" value="1"/>
</dbReference>
<organism evidence="10 11">
    <name type="scientific">Caulobacter segnis</name>
    <dbReference type="NCBI Taxonomy" id="88688"/>
    <lineage>
        <taxon>Bacteria</taxon>
        <taxon>Pseudomonadati</taxon>
        <taxon>Pseudomonadota</taxon>
        <taxon>Alphaproteobacteria</taxon>
        <taxon>Caulobacterales</taxon>
        <taxon>Caulobacteraceae</taxon>
        <taxon>Caulobacter</taxon>
    </lineage>
</organism>
<protein>
    <submittedName>
        <fullName evidence="10">L,D-transpeptidase</fullName>
    </submittedName>
</protein>
<dbReference type="SUPFAM" id="SSF47090">
    <property type="entry name" value="PGBD-like"/>
    <property type="match status" value="1"/>
</dbReference>
<evidence type="ECO:0000313" key="10">
    <source>
        <dbReference type="EMBL" id="USQ97446.1"/>
    </source>
</evidence>
<dbReference type="InterPro" id="IPR038063">
    <property type="entry name" value="Transpep_catalytic_dom"/>
</dbReference>
<gene>
    <name evidence="10" type="ORF">MZV50_07865</name>
</gene>
<dbReference type="CDD" id="cd16913">
    <property type="entry name" value="YkuD_like"/>
    <property type="match status" value="1"/>
</dbReference>
<feature type="signal peptide" evidence="8">
    <location>
        <begin position="1"/>
        <end position="18"/>
    </location>
</feature>
<evidence type="ECO:0000256" key="7">
    <source>
        <dbReference type="PROSITE-ProRule" id="PRU01373"/>
    </source>
</evidence>
<dbReference type="Gene3D" id="1.10.101.10">
    <property type="entry name" value="PGBD-like superfamily/PGBD"/>
    <property type="match status" value="1"/>
</dbReference>
<dbReference type="InterPro" id="IPR050979">
    <property type="entry name" value="LD-transpeptidase"/>
</dbReference>
<dbReference type="Proteomes" id="UP001057520">
    <property type="component" value="Chromosome"/>
</dbReference>
<dbReference type="PROSITE" id="PS52029">
    <property type="entry name" value="LD_TPASE"/>
    <property type="match status" value="1"/>
</dbReference>
<proteinExistence type="inferred from homology"/>
<keyword evidence="8" id="KW-0732">Signal</keyword>
<dbReference type="Gene3D" id="2.40.440.10">
    <property type="entry name" value="L,D-transpeptidase catalytic domain-like"/>
    <property type="match status" value="1"/>
</dbReference>
<comment type="similarity">
    <text evidence="2">Belongs to the YkuD family.</text>
</comment>
<keyword evidence="6 7" id="KW-0961">Cell wall biogenesis/degradation</keyword>
<keyword evidence="11" id="KW-1185">Reference proteome</keyword>
<evidence type="ECO:0000256" key="3">
    <source>
        <dbReference type="ARBA" id="ARBA00022679"/>
    </source>
</evidence>
<feature type="active site" description="Proton donor/acceptor" evidence="7">
    <location>
        <position position="314"/>
    </location>
</feature>
<comment type="pathway">
    <text evidence="1 7">Cell wall biogenesis; peptidoglycan biosynthesis.</text>
</comment>
<dbReference type="SUPFAM" id="SSF141523">
    <property type="entry name" value="L,D-transpeptidase catalytic domain-like"/>
    <property type="match status" value="1"/>
</dbReference>
<evidence type="ECO:0000256" key="1">
    <source>
        <dbReference type="ARBA" id="ARBA00004752"/>
    </source>
</evidence>
<keyword evidence="4 7" id="KW-0133">Cell shape</keyword>
<keyword evidence="5 7" id="KW-0573">Peptidoglycan synthesis</keyword>
<evidence type="ECO:0000259" key="9">
    <source>
        <dbReference type="PROSITE" id="PS52029"/>
    </source>
</evidence>
<accession>A0ABY4ZZT9</accession>
<dbReference type="PANTHER" id="PTHR30582:SF30">
    <property type="entry name" value="BLR4375 PROTEIN"/>
    <property type="match status" value="1"/>
</dbReference>
<feature type="domain" description="L,D-TPase catalytic" evidence="9">
    <location>
        <begin position="222"/>
        <end position="354"/>
    </location>
</feature>
<evidence type="ECO:0000256" key="4">
    <source>
        <dbReference type="ARBA" id="ARBA00022960"/>
    </source>
</evidence>
<dbReference type="EMBL" id="CP096040">
    <property type="protein sequence ID" value="USQ97446.1"/>
    <property type="molecule type" value="Genomic_DNA"/>
</dbReference>
<evidence type="ECO:0000256" key="8">
    <source>
        <dbReference type="SAM" id="SignalP"/>
    </source>
</evidence>
<sequence length="361" mass="38011">MTGLVSRFALIAVLALSACDDNPPAKPAPAKTVQKSPAPTPVVPAPPAVAAASPIAQTINAATFDPAASDPDAHRNLLIRVQTLLDRAHFSPGVIDGRDGTNLTLAIKAFQASRDLPATGEIDKALVDTLTAADGGAVLVDYQITAQDVAGPFSPELPKEDYEAMAQLPAMNYHTPLEMLAERFHMDEALLQLLNPGVDFGAAGTNIVVTAAGADTLDRKVDRIEIDKALGQVRAFDKDGVELAVYPATVGSTERPAPSGEWAVRTLAPAPTYTYDPSRLTFGKPKAKLTIKAGPNNPVGSTWIDLTKDTYGIHGTPDPKLVNKRASHGCVRLTNWDAKELGSAVNKGAKVIFMGAEARVS</sequence>
<feature type="active site" description="Nucleophile" evidence="7">
    <location>
        <position position="330"/>
    </location>
</feature>